<evidence type="ECO:0000256" key="1">
    <source>
        <dbReference type="ARBA" id="ARBA00001933"/>
    </source>
</evidence>
<evidence type="ECO:0000256" key="5">
    <source>
        <dbReference type="ARBA" id="ARBA00022605"/>
    </source>
</evidence>
<keyword evidence="5" id="KW-0028">Amino-acid biosynthesis</keyword>
<keyword evidence="8" id="KW-0100">Branched-chain amino acid biosynthesis</keyword>
<dbReference type="InterPro" id="IPR036038">
    <property type="entry name" value="Aminotransferase-like"/>
</dbReference>
<dbReference type="CDD" id="cd01557">
    <property type="entry name" value="BCAT_beta_family"/>
    <property type="match status" value="1"/>
</dbReference>
<dbReference type="InterPro" id="IPR043132">
    <property type="entry name" value="BCAT-like_C"/>
</dbReference>
<evidence type="ECO:0000256" key="3">
    <source>
        <dbReference type="ARBA" id="ARBA00013053"/>
    </source>
</evidence>
<dbReference type="EMBL" id="SCEB01000115">
    <property type="protein sequence ID" value="RXN00881.1"/>
    <property type="molecule type" value="Genomic_DNA"/>
</dbReference>
<dbReference type="Proteomes" id="UP000289886">
    <property type="component" value="Unassembled WGS sequence"/>
</dbReference>
<dbReference type="GO" id="GO:0009099">
    <property type="term" value="P:L-valine biosynthetic process"/>
    <property type="evidence" value="ECO:0007669"/>
    <property type="project" value="TreeGrafter"/>
</dbReference>
<dbReference type="GO" id="GO:0004084">
    <property type="term" value="F:branched-chain-amino-acid transaminase activity"/>
    <property type="evidence" value="ECO:0007669"/>
    <property type="project" value="UniProtKB-EC"/>
</dbReference>
<keyword evidence="10" id="KW-1185">Reference proteome</keyword>
<organism evidence="9 10">
    <name type="scientific">Acipenser ruthenus</name>
    <name type="common">Sterlet sturgeon</name>
    <dbReference type="NCBI Taxonomy" id="7906"/>
    <lineage>
        <taxon>Eukaryota</taxon>
        <taxon>Metazoa</taxon>
        <taxon>Chordata</taxon>
        <taxon>Craniata</taxon>
        <taxon>Vertebrata</taxon>
        <taxon>Euteleostomi</taxon>
        <taxon>Actinopterygii</taxon>
        <taxon>Chondrostei</taxon>
        <taxon>Acipenseriformes</taxon>
        <taxon>Acipenseridae</taxon>
        <taxon>Acipenser</taxon>
    </lineage>
</organism>
<evidence type="ECO:0000256" key="2">
    <source>
        <dbReference type="ARBA" id="ARBA00009320"/>
    </source>
</evidence>
<comment type="similarity">
    <text evidence="2">Belongs to the class-IV pyridoxal-phosphate-dependent aminotransferase family.</text>
</comment>
<dbReference type="InterPro" id="IPR033939">
    <property type="entry name" value="BCAT_family"/>
</dbReference>
<proteinExistence type="inferred from homology"/>
<evidence type="ECO:0000313" key="9">
    <source>
        <dbReference type="EMBL" id="RXN00881.1"/>
    </source>
</evidence>
<comment type="cofactor">
    <cofactor evidence="1">
        <name>pyridoxal 5'-phosphate</name>
        <dbReference type="ChEBI" id="CHEBI:597326"/>
    </cofactor>
</comment>
<evidence type="ECO:0000256" key="7">
    <source>
        <dbReference type="ARBA" id="ARBA00022898"/>
    </source>
</evidence>
<sequence>MNSLLEESDGNASCSFLMSGGGSPDSLNTGYLFDSSGNSSFDDADYVIPETPSPVFSKISQNSSSQRSKPPLLVINDEAEILISDDETGNEAVVRNAQMEEDEAFARCLQAQFDSEEQQPAVGQGPSMRHRAPTFGASDSTGFCGIPGCYAFASSHVGYCRRFGCSENSMTGGIPNDLEHCLMVVHQATGYSSTQHTAWLYYIFIMASFQAITTPAAAITSHQICGNKSSTNGSGVASFKAAETVIELASMFKEKPDPSNLVFGTAFTDHMLTIEWSASDGWQKPHIGPFKNLSMHPASSSLQYAVELFEGLKAYRGVDNNIRLFRPLNNMERMLRSACRVGLPSFDKEELLECIKKLVEIEKAWVPDSSSASLYIRPTLIGTEPSLGIKKPSQALLYVILSPVGSYFSTRSFLSLWADPKYTRAWRGGTGDCKMGGNYGASIYAQYEALEMGCQQVLWLYGDNHQITEVGTMNLFLYWINENGDDRQRKRSAKIETLRSRSIPSHLVGVYLARNISGKGPVLGSARDSRRVQNGPCLIRRLKELNRRVMVDLEVCWGEFKVTERYLTMGDLTAALKENRVKEMFGAGTACIVCPVGCILYKGDYGRIESDWTYLVQ</sequence>
<dbReference type="EC" id="2.6.1.42" evidence="3"/>
<comment type="caution">
    <text evidence="9">The sequence shown here is derived from an EMBL/GenBank/DDBJ whole genome shotgun (WGS) entry which is preliminary data.</text>
</comment>
<dbReference type="SUPFAM" id="SSF56752">
    <property type="entry name" value="D-aminoacid aminotransferase-like PLP-dependent enzymes"/>
    <property type="match status" value="2"/>
</dbReference>
<keyword evidence="6 9" id="KW-0808">Transferase</keyword>
<name>A0A662YVZ0_ACIRT</name>
<dbReference type="AlphaFoldDB" id="A0A662YVZ0"/>
<evidence type="ECO:0000256" key="8">
    <source>
        <dbReference type="ARBA" id="ARBA00023304"/>
    </source>
</evidence>
<evidence type="ECO:0000256" key="4">
    <source>
        <dbReference type="ARBA" id="ARBA00022576"/>
    </source>
</evidence>
<protein>
    <recommendedName>
        <fullName evidence="3">branched-chain-amino-acid transaminase</fullName>
        <ecNumber evidence="3">2.6.1.42</ecNumber>
    </recommendedName>
</protein>
<dbReference type="InterPro" id="IPR001544">
    <property type="entry name" value="Aminotrans_IV"/>
</dbReference>
<dbReference type="PANTHER" id="PTHR11825">
    <property type="entry name" value="SUBGROUP IIII AMINOTRANSFERASE"/>
    <property type="match status" value="1"/>
</dbReference>
<dbReference type="GO" id="GO:0009098">
    <property type="term" value="P:L-leucine biosynthetic process"/>
    <property type="evidence" value="ECO:0007669"/>
    <property type="project" value="TreeGrafter"/>
</dbReference>
<dbReference type="Gene3D" id="3.20.10.10">
    <property type="entry name" value="D-amino Acid Aminotransferase, subunit A, domain 2"/>
    <property type="match status" value="2"/>
</dbReference>
<dbReference type="GO" id="GO:0005739">
    <property type="term" value="C:mitochondrion"/>
    <property type="evidence" value="ECO:0007669"/>
    <property type="project" value="TreeGrafter"/>
</dbReference>
<dbReference type="InterPro" id="IPR005786">
    <property type="entry name" value="B_amino_transII"/>
</dbReference>
<keyword evidence="7" id="KW-0663">Pyridoxal phosphate</keyword>
<dbReference type="Gene3D" id="3.30.470.10">
    <property type="match status" value="1"/>
</dbReference>
<reference evidence="9 10" key="1">
    <citation type="submission" date="2019-01" db="EMBL/GenBank/DDBJ databases">
        <title>Draft Genome and Complete Hox-Cluster Characterization of the Sterlet Sturgeon (Acipenser ruthenus).</title>
        <authorList>
            <person name="Wei Q."/>
        </authorList>
    </citation>
    <scope>NUCLEOTIDE SEQUENCE [LARGE SCALE GENOMIC DNA]</scope>
    <source>
        <strain evidence="9">WHYD16114868_AA</strain>
        <tissue evidence="9">Blood</tissue>
    </source>
</reference>
<evidence type="ECO:0000256" key="6">
    <source>
        <dbReference type="ARBA" id="ARBA00022679"/>
    </source>
</evidence>
<dbReference type="PANTHER" id="PTHR11825:SF70">
    <property type="entry name" value="BRANCHED-CHAIN-AMINO-ACID AMINOTRANSFERASE, CYTOSOLIC"/>
    <property type="match status" value="1"/>
</dbReference>
<accession>A0A662YVZ0</accession>
<dbReference type="Pfam" id="PF01063">
    <property type="entry name" value="Aminotran_4"/>
    <property type="match status" value="1"/>
</dbReference>
<dbReference type="InterPro" id="IPR043131">
    <property type="entry name" value="BCAT-like_N"/>
</dbReference>
<gene>
    <name evidence="9" type="ORF">EOD39_8433</name>
</gene>
<dbReference type="FunFam" id="3.30.470.10:FF:000002">
    <property type="entry name" value="Branched-chain-amino-acid aminotransferase"/>
    <property type="match status" value="1"/>
</dbReference>
<keyword evidence="4 9" id="KW-0032">Aminotransferase</keyword>
<evidence type="ECO:0000313" key="10">
    <source>
        <dbReference type="Proteomes" id="UP000289886"/>
    </source>
</evidence>